<dbReference type="CTD" id="284131"/>
<feature type="region of interest" description="Disordered" evidence="17">
    <location>
        <begin position="1"/>
        <end position="21"/>
    </location>
</feature>
<dbReference type="Gene3D" id="3.30.2170.10">
    <property type="entry name" value="archaeoglobus fulgidus dsm 4304 superfamily"/>
    <property type="match status" value="1"/>
</dbReference>
<comment type="subcellular location">
    <subcellularLocation>
        <location evidence="2">Cytoplasm</location>
        <location evidence="2">Stress granule</location>
    </subcellularLocation>
    <subcellularLocation>
        <location evidence="3">Nucleus</location>
        <location evidence="3">Nucleolus</location>
    </subcellularLocation>
</comment>
<evidence type="ECO:0000256" key="1">
    <source>
        <dbReference type="ARBA" id="ARBA00001946"/>
    </source>
</evidence>
<keyword evidence="12" id="KW-0539">Nucleus</keyword>
<comment type="cofactor">
    <cofactor evidence="1">
        <name>Mg(2+)</name>
        <dbReference type="ChEBI" id="CHEBI:18420"/>
    </cofactor>
</comment>
<dbReference type="KEGG" id="spu:589760"/>
<reference evidence="19" key="1">
    <citation type="submission" date="2015-02" db="EMBL/GenBank/DDBJ databases">
        <title>Genome sequencing for Strongylocentrotus purpuratus.</title>
        <authorList>
            <person name="Murali S."/>
            <person name="Liu Y."/>
            <person name="Vee V."/>
            <person name="English A."/>
            <person name="Wang M."/>
            <person name="Skinner E."/>
            <person name="Han Y."/>
            <person name="Muzny D.M."/>
            <person name="Worley K.C."/>
            <person name="Gibbs R.A."/>
        </authorList>
    </citation>
    <scope>NUCLEOTIDE SEQUENCE</scope>
</reference>
<evidence type="ECO:0000256" key="2">
    <source>
        <dbReference type="ARBA" id="ARBA00004210"/>
    </source>
</evidence>
<evidence type="ECO:0000256" key="5">
    <source>
        <dbReference type="ARBA" id="ARBA00022722"/>
    </source>
</evidence>
<dbReference type="GO" id="GO:0003727">
    <property type="term" value="F:single-stranded RNA binding"/>
    <property type="evidence" value="ECO:0000318"/>
    <property type="project" value="GO_Central"/>
</dbReference>
<dbReference type="EnsemblMetazoa" id="XM_030983936">
    <property type="protein sequence ID" value="XP_030839796"/>
    <property type="gene ID" value="LOC589760"/>
</dbReference>
<dbReference type="EnsemblMetazoa" id="XM_030983937">
    <property type="protein sequence ID" value="XP_030839797"/>
    <property type="gene ID" value="LOC589760"/>
</dbReference>
<evidence type="ECO:0000256" key="3">
    <source>
        <dbReference type="ARBA" id="ARBA00004604"/>
    </source>
</evidence>
<dbReference type="Pfam" id="PF04493">
    <property type="entry name" value="Endonuclease_5"/>
    <property type="match status" value="1"/>
</dbReference>
<dbReference type="GO" id="GO:0003677">
    <property type="term" value="F:DNA binding"/>
    <property type="evidence" value="ECO:0007669"/>
    <property type="project" value="UniProtKB-KW"/>
</dbReference>
<dbReference type="RefSeq" id="XP_030839798.1">
    <property type="nucleotide sequence ID" value="XM_030983938.1"/>
</dbReference>
<keyword evidence="8" id="KW-0378">Hydrolase</keyword>
<keyword evidence="19" id="KW-1185">Reference proteome</keyword>
<evidence type="ECO:0000256" key="12">
    <source>
        <dbReference type="ARBA" id="ARBA00023242"/>
    </source>
</evidence>
<keyword evidence="7" id="KW-0255">Endonuclease</keyword>
<evidence type="ECO:0000256" key="10">
    <source>
        <dbReference type="ARBA" id="ARBA00022884"/>
    </source>
</evidence>
<dbReference type="GO" id="GO:0005730">
    <property type="term" value="C:nucleolus"/>
    <property type="evidence" value="ECO:0000318"/>
    <property type="project" value="GO_Central"/>
</dbReference>
<dbReference type="GO" id="GO:0005737">
    <property type="term" value="C:cytoplasm"/>
    <property type="evidence" value="ECO:0000318"/>
    <property type="project" value="GO_Central"/>
</dbReference>
<dbReference type="AlphaFoldDB" id="A0A7M7NV55"/>
<dbReference type="PANTHER" id="PTHR28511:SF1">
    <property type="entry name" value="ENDONUCLEASE V"/>
    <property type="match status" value="1"/>
</dbReference>
<dbReference type="GO" id="GO:0006281">
    <property type="term" value="P:DNA repair"/>
    <property type="evidence" value="ECO:0007669"/>
    <property type="project" value="InterPro"/>
</dbReference>
<keyword evidence="6" id="KW-0479">Metal-binding</keyword>
<dbReference type="PANTHER" id="PTHR28511">
    <property type="entry name" value="ENDONUCLEASE V"/>
    <property type="match status" value="1"/>
</dbReference>
<dbReference type="RefSeq" id="XP_030839797.1">
    <property type="nucleotide sequence ID" value="XM_030983937.1"/>
</dbReference>
<dbReference type="FunFam" id="3.30.2170.10:FF:000002">
    <property type="entry name" value="Endonuclease V"/>
    <property type="match status" value="1"/>
</dbReference>
<dbReference type="HAMAP" id="MF_00801">
    <property type="entry name" value="Endonuclease_5"/>
    <property type="match status" value="1"/>
</dbReference>
<evidence type="ECO:0000256" key="4">
    <source>
        <dbReference type="ARBA" id="ARBA00022490"/>
    </source>
</evidence>
<evidence type="ECO:0000256" key="13">
    <source>
        <dbReference type="ARBA" id="ARBA00056032"/>
    </source>
</evidence>
<keyword evidence="9" id="KW-0460">Magnesium</keyword>
<protein>
    <recommendedName>
        <fullName evidence="16">Endonuclease V</fullName>
    </recommendedName>
</protein>
<keyword evidence="10" id="KW-0694">RNA-binding</keyword>
<evidence type="ECO:0000313" key="18">
    <source>
        <dbReference type="EnsemblMetazoa" id="XP_030839796"/>
    </source>
</evidence>
<dbReference type="GO" id="GO:0016891">
    <property type="term" value="F:RNA endonuclease activity producing 5'-phosphomonoesters, hydrolytic mechanism"/>
    <property type="evidence" value="ECO:0000318"/>
    <property type="project" value="GO_Central"/>
</dbReference>
<keyword evidence="5" id="KW-0540">Nuclease</keyword>
<dbReference type="GeneID" id="589760"/>
<evidence type="ECO:0000256" key="9">
    <source>
        <dbReference type="ARBA" id="ARBA00022842"/>
    </source>
</evidence>
<evidence type="ECO:0000256" key="11">
    <source>
        <dbReference type="ARBA" id="ARBA00023125"/>
    </source>
</evidence>
<evidence type="ECO:0000256" key="16">
    <source>
        <dbReference type="ARBA" id="ARBA00071695"/>
    </source>
</evidence>
<keyword evidence="4" id="KW-0963">Cytoplasm</keyword>
<accession>A0A7M7NV55</accession>
<evidence type="ECO:0000256" key="17">
    <source>
        <dbReference type="SAM" id="MobiDB-lite"/>
    </source>
</evidence>
<comment type="function">
    <text evidence="13">Endoribonuclease that specifically cleaves inosine-containing RNAs: cleaves RNA at the second phosphodiester bond 3' to inosine. Active against both single-stranded and double-stranded RNAs. Has strong preference for single-stranded RNAs (ssRNAs) toward double-stranded RNAs (dsRNAs). Cleaves mRNAs and tRNAs containing inosine. Also able to cleave structure-specific dsRNA substrates containing the specific sites 5'-IIUI-3' and 5'-UIUU-3'. Inosine is present in a number of RNAs following editing; the function of inosine-specific endoribonuclease is still unclear: it could either play a regulatory role in edited RNAs, or be involved in antiviral response by removing the hyperedited long viral dsRNA genome that has undergone A-to-I editing. Binds branched DNA structures.</text>
</comment>
<proteinExistence type="inferred from homology"/>
<dbReference type="RefSeq" id="XP_030839796.1">
    <property type="nucleotide sequence ID" value="XM_030983936.1"/>
</dbReference>
<dbReference type="EnsemblMetazoa" id="XM_030983938">
    <property type="protein sequence ID" value="XP_030839798"/>
    <property type="gene ID" value="LOC589760"/>
</dbReference>
<evidence type="ECO:0000313" key="19">
    <source>
        <dbReference type="Proteomes" id="UP000007110"/>
    </source>
</evidence>
<evidence type="ECO:0000256" key="14">
    <source>
        <dbReference type="ARBA" id="ARBA00061268"/>
    </source>
</evidence>
<dbReference type="GO" id="GO:0046872">
    <property type="term" value="F:metal ion binding"/>
    <property type="evidence" value="ECO:0007669"/>
    <property type="project" value="UniProtKB-KW"/>
</dbReference>
<dbReference type="OrthoDB" id="20018at2759"/>
<name>A0A7M7NV55_STRPU</name>
<keyword evidence="11" id="KW-0238">DNA-binding</keyword>
<dbReference type="GO" id="GO:0010494">
    <property type="term" value="C:cytoplasmic stress granule"/>
    <property type="evidence" value="ECO:0007669"/>
    <property type="project" value="UniProtKB-SubCell"/>
</dbReference>
<feature type="compositionally biased region" description="Basic and acidic residues" evidence="17">
    <location>
        <begin position="300"/>
        <end position="322"/>
    </location>
</feature>
<evidence type="ECO:0000256" key="6">
    <source>
        <dbReference type="ARBA" id="ARBA00022723"/>
    </source>
</evidence>
<comment type="subunit">
    <text evidence="15">Monomer. Interacts with PABPC1; the interaction is RNA-dependent and stimulates ENDOV activity.</text>
</comment>
<dbReference type="InParanoid" id="A0A7M7NV55"/>
<feature type="compositionally biased region" description="Basic and acidic residues" evidence="17">
    <location>
        <begin position="9"/>
        <end position="21"/>
    </location>
</feature>
<sequence>MAESVKGNDLIDEKTARSWESEQRKLKEELVDHDTETWQSDGPPFSDLHYIGGVDISFVKTSTSLACVSLIVCSFPDLEVVYEDCQTIHMTQPYISGFLAFREVPFFMERLDRLRDTKPELLPQIIFVDGNGILHPRGFGTACHLGVLSGIPTVGIAKKLTQIDNIQKDEEHAHKVSVLRGGESFDLIGESGKTWGKALRSCEKTINPIYVSVGHRISVETAIILVQVCCQYRIPEPVRQADMRSREYLRQTFPEHYPASSSGGKKAAQKHRKKDPDGALGKTEGQKRMEESCDGEDDEELRKENNDIEPVKLQGDGDRRSTESGSPSS</sequence>
<dbReference type="Proteomes" id="UP000007110">
    <property type="component" value="Unassembled WGS sequence"/>
</dbReference>
<dbReference type="InterPro" id="IPR007581">
    <property type="entry name" value="Endonuclease-V"/>
</dbReference>
<reference evidence="18" key="2">
    <citation type="submission" date="2021-01" db="UniProtKB">
        <authorList>
            <consortium name="EnsemblMetazoa"/>
        </authorList>
    </citation>
    <scope>IDENTIFICATION</scope>
</reference>
<dbReference type="OMA" id="NACAHTL"/>
<dbReference type="CDD" id="cd06559">
    <property type="entry name" value="Endonuclease_V"/>
    <property type="match status" value="1"/>
</dbReference>
<evidence type="ECO:0000256" key="7">
    <source>
        <dbReference type="ARBA" id="ARBA00022759"/>
    </source>
</evidence>
<feature type="region of interest" description="Disordered" evidence="17">
    <location>
        <begin position="253"/>
        <end position="329"/>
    </location>
</feature>
<evidence type="ECO:0000256" key="15">
    <source>
        <dbReference type="ARBA" id="ARBA00061971"/>
    </source>
</evidence>
<comment type="similarity">
    <text evidence="14">Belongs to the endonuclease V family.</text>
</comment>
<evidence type="ECO:0000256" key="8">
    <source>
        <dbReference type="ARBA" id="ARBA00022801"/>
    </source>
</evidence>
<organism evidence="18 19">
    <name type="scientific">Strongylocentrotus purpuratus</name>
    <name type="common">Purple sea urchin</name>
    <dbReference type="NCBI Taxonomy" id="7668"/>
    <lineage>
        <taxon>Eukaryota</taxon>
        <taxon>Metazoa</taxon>
        <taxon>Echinodermata</taxon>
        <taxon>Eleutherozoa</taxon>
        <taxon>Echinozoa</taxon>
        <taxon>Echinoidea</taxon>
        <taxon>Euechinoidea</taxon>
        <taxon>Echinacea</taxon>
        <taxon>Camarodonta</taxon>
        <taxon>Echinidea</taxon>
        <taxon>Strongylocentrotidae</taxon>
        <taxon>Strongylocentrotus</taxon>
    </lineage>
</organism>